<keyword evidence="3" id="KW-1185">Reference proteome</keyword>
<sequence length="529" mass="60143">MFRTILQNTPFARKLDVSIRKLDKVQRGTGATNLSIIAISGGGPYGLSYPSRSYSQIPDSTDNNPQTHGRVHAAVKRIKKFSRSTLSKLKSPGEAQNTSFQIDLISQFDTTEALVMQGLEELARPNALNEQMNFDSQFGDLTQAEDYAEEPETQAPYMRNVRLENVVASGRMFPNLFHCLLALCADELTGSQFHGTLYQFARQCWGDEIPPRPWVPSTLPAEYDPTDPSAGKFVSLHSLFLAVMRNGGSHLITHNAQWDYIGAIFGFEDGYIVYYLYNRYLLCYEVYSQMVKAFYWNIHPSTSRIRFGDSPRLTFLDGHRFVDLSKRPPRSYEAEREVLLAVIKKQSAEASDDLAFRYTDLTTEPPSSFARVKDVVYPEEAFDVYDRPQNYDLATIDGKVAANAFLHQAREGVTLGASRYVPPPQRILEQDESGYEFLDDERHQLNSFRDFYPASYATPTQSDAEELFAKFGIAPHKEEEEQVPDPELTFAEWFGMYGIEGAKLAWHEWIVFRHRNAPSCSPERCGRLN</sequence>
<dbReference type="InterPro" id="IPR001606">
    <property type="entry name" value="ARID_dom"/>
</dbReference>
<dbReference type="CDD" id="cd16100">
    <property type="entry name" value="ARID"/>
    <property type="match status" value="1"/>
</dbReference>
<reference evidence="2 3" key="1">
    <citation type="submission" date="2019-09" db="EMBL/GenBank/DDBJ databases">
        <title>Draft genome of the ectomycorrhizal ascomycete Sphaerosporella brunnea.</title>
        <authorList>
            <consortium name="DOE Joint Genome Institute"/>
            <person name="Benucci G.M."/>
            <person name="Marozzi G."/>
            <person name="Antonielli L."/>
            <person name="Sanchez S."/>
            <person name="Marco P."/>
            <person name="Wang X."/>
            <person name="Falini L.B."/>
            <person name="Barry K."/>
            <person name="Haridas S."/>
            <person name="Lipzen A."/>
            <person name="Labutti K."/>
            <person name="Grigoriev I.V."/>
            <person name="Murat C."/>
            <person name="Martin F."/>
            <person name="Albertini E."/>
            <person name="Donnini D."/>
            <person name="Bonito G."/>
        </authorList>
    </citation>
    <scope>NUCLEOTIDE SEQUENCE [LARGE SCALE GENOMIC DNA]</scope>
    <source>
        <strain evidence="2 3">Sb_GMNB300</strain>
    </source>
</reference>
<dbReference type="Pfam" id="PF01388">
    <property type="entry name" value="ARID"/>
    <property type="match status" value="1"/>
</dbReference>
<dbReference type="InParanoid" id="A0A5J5F967"/>
<evidence type="ECO:0000313" key="3">
    <source>
        <dbReference type="Proteomes" id="UP000326924"/>
    </source>
</evidence>
<dbReference type="InterPro" id="IPR036431">
    <property type="entry name" value="ARID_dom_sf"/>
</dbReference>
<gene>
    <name evidence="2" type="ORF">FN846DRAFT_915966</name>
</gene>
<evidence type="ECO:0000313" key="2">
    <source>
        <dbReference type="EMBL" id="KAA8913715.1"/>
    </source>
</evidence>
<protein>
    <recommendedName>
        <fullName evidence="1">ARID domain-containing protein</fullName>
    </recommendedName>
</protein>
<accession>A0A5J5F967</accession>
<name>A0A5J5F967_9PEZI</name>
<dbReference type="Proteomes" id="UP000326924">
    <property type="component" value="Unassembled WGS sequence"/>
</dbReference>
<organism evidence="2 3">
    <name type="scientific">Sphaerosporella brunnea</name>
    <dbReference type="NCBI Taxonomy" id="1250544"/>
    <lineage>
        <taxon>Eukaryota</taxon>
        <taxon>Fungi</taxon>
        <taxon>Dikarya</taxon>
        <taxon>Ascomycota</taxon>
        <taxon>Pezizomycotina</taxon>
        <taxon>Pezizomycetes</taxon>
        <taxon>Pezizales</taxon>
        <taxon>Pyronemataceae</taxon>
        <taxon>Sphaerosporella</taxon>
    </lineage>
</organism>
<feature type="domain" description="ARID" evidence="1">
    <location>
        <begin position="187"/>
        <end position="289"/>
    </location>
</feature>
<dbReference type="PROSITE" id="PS51011">
    <property type="entry name" value="ARID"/>
    <property type="match status" value="1"/>
</dbReference>
<dbReference type="EMBL" id="VXIS01000012">
    <property type="protein sequence ID" value="KAA8913715.1"/>
    <property type="molecule type" value="Genomic_DNA"/>
</dbReference>
<dbReference type="AlphaFoldDB" id="A0A5J5F967"/>
<dbReference type="Gene3D" id="1.10.150.60">
    <property type="entry name" value="ARID DNA-binding domain"/>
    <property type="match status" value="1"/>
</dbReference>
<dbReference type="SUPFAM" id="SSF46774">
    <property type="entry name" value="ARID-like"/>
    <property type="match status" value="1"/>
</dbReference>
<comment type="caution">
    <text evidence="2">The sequence shown here is derived from an EMBL/GenBank/DDBJ whole genome shotgun (WGS) entry which is preliminary data.</text>
</comment>
<dbReference type="GO" id="GO:0003677">
    <property type="term" value="F:DNA binding"/>
    <property type="evidence" value="ECO:0007669"/>
    <property type="project" value="InterPro"/>
</dbReference>
<proteinExistence type="predicted"/>
<evidence type="ECO:0000259" key="1">
    <source>
        <dbReference type="PROSITE" id="PS51011"/>
    </source>
</evidence>